<organism evidence="2 3">
    <name type="scientific">Parabacteroides distasonis</name>
    <dbReference type="NCBI Taxonomy" id="823"/>
    <lineage>
        <taxon>Bacteria</taxon>
        <taxon>Pseudomonadati</taxon>
        <taxon>Bacteroidota</taxon>
        <taxon>Bacteroidia</taxon>
        <taxon>Bacteroidales</taxon>
        <taxon>Tannerellaceae</taxon>
        <taxon>Parabacteroides</taxon>
    </lineage>
</organism>
<dbReference type="Proteomes" id="UP000095591">
    <property type="component" value="Unassembled WGS sequence"/>
</dbReference>
<proteinExistence type="predicted"/>
<protein>
    <submittedName>
        <fullName evidence="2">Uncharacterized protein</fullName>
    </submittedName>
</protein>
<evidence type="ECO:0000256" key="1">
    <source>
        <dbReference type="SAM" id="Phobius"/>
    </source>
</evidence>
<keyword evidence="1" id="KW-1133">Transmembrane helix</keyword>
<name>A0A173R7J6_PARDI</name>
<dbReference type="EMBL" id="CYXP01000001">
    <property type="protein sequence ID" value="CUM73726.1"/>
    <property type="molecule type" value="Genomic_DNA"/>
</dbReference>
<gene>
    <name evidence="2" type="ORF">ERS852429_00298</name>
</gene>
<reference evidence="2 3" key="1">
    <citation type="submission" date="2015-09" db="EMBL/GenBank/DDBJ databases">
        <authorList>
            <consortium name="Pathogen Informatics"/>
        </authorList>
    </citation>
    <scope>NUCLEOTIDE SEQUENCE [LARGE SCALE GENOMIC DNA]</scope>
    <source>
        <strain evidence="2 3">2789STDY5608872</strain>
    </source>
</reference>
<accession>A0A173R7J6</accession>
<dbReference type="AlphaFoldDB" id="A0A173R7J6"/>
<keyword evidence="1" id="KW-0812">Transmembrane</keyword>
<keyword evidence="1" id="KW-0472">Membrane</keyword>
<evidence type="ECO:0000313" key="3">
    <source>
        <dbReference type="Proteomes" id="UP000095591"/>
    </source>
</evidence>
<feature type="transmembrane region" description="Helical" evidence="1">
    <location>
        <begin position="6"/>
        <end position="24"/>
    </location>
</feature>
<sequence>MEPAIILFSFLIVVGIVGIAILRYQDWKYKKQHPEEQE</sequence>
<evidence type="ECO:0000313" key="2">
    <source>
        <dbReference type="EMBL" id="CUM73726.1"/>
    </source>
</evidence>